<keyword evidence="2" id="KW-1185">Reference proteome</keyword>
<sequence length="79" mass="8798">MPEQHARHINLRTVLARLDAEGIAGYAEQAAFIGEVTELSLSIMDGGGDIDGLFARHVEWAVQRRNGWMDELHSDPLEI</sequence>
<accession>A0ABT6B871</accession>
<proteinExistence type="predicted"/>
<dbReference type="RefSeq" id="WP_320550391.1">
    <property type="nucleotide sequence ID" value="NZ_JAQLOK010000002.1"/>
</dbReference>
<evidence type="ECO:0000313" key="1">
    <source>
        <dbReference type="EMBL" id="MDF4024242.1"/>
    </source>
</evidence>
<dbReference type="EMBL" id="JARJJS010000001">
    <property type="protein sequence ID" value="MDF4024242.1"/>
    <property type="molecule type" value="Genomic_DNA"/>
</dbReference>
<gene>
    <name evidence="1" type="ORF">P3W24_04595</name>
</gene>
<protein>
    <submittedName>
        <fullName evidence="1">Uncharacterized protein</fullName>
    </submittedName>
</protein>
<evidence type="ECO:0000313" key="2">
    <source>
        <dbReference type="Proteomes" id="UP001528850"/>
    </source>
</evidence>
<name>A0ABT6B871_9GAMM</name>
<reference evidence="1 2" key="1">
    <citation type="journal article" date="2024" name="Curr. Microbiol.">
        <title>Luteibacter sahnii sp. nov., A Novel Yellow-Colored Xanthomonadin Pigment Producing Probiotic Bacterium from Healthy Rice Seed Microbiome.</title>
        <authorList>
            <person name="Jaiswal G."/>
            <person name="Rana R."/>
            <person name="Nayak P.K."/>
            <person name="Chouhan R."/>
            <person name="Gandhi S.G."/>
            <person name="Patel H.K."/>
            <person name="Patil P.B."/>
        </authorList>
    </citation>
    <scope>NUCLEOTIDE SEQUENCE [LARGE SCALE GENOMIC DNA]</scope>
    <source>
        <strain evidence="1 2">PPL201</strain>
    </source>
</reference>
<organism evidence="1 2">
    <name type="scientific">Luteibacter sahnii</name>
    <dbReference type="NCBI Taxonomy" id="3021977"/>
    <lineage>
        <taxon>Bacteria</taxon>
        <taxon>Pseudomonadati</taxon>
        <taxon>Pseudomonadota</taxon>
        <taxon>Gammaproteobacteria</taxon>
        <taxon>Lysobacterales</taxon>
        <taxon>Rhodanobacteraceae</taxon>
        <taxon>Luteibacter</taxon>
    </lineage>
</organism>
<dbReference type="Proteomes" id="UP001528850">
    <property type="component" value="Unassembled WGS sequence"/>
</dbReference>
<comment type="caution">
    <text evidence="1">The sequence shown here is derived from an EMBL/GenBank/DDBJ whole genome shotgun (WGS) entry which is preliminary data.</text>
</comment>